<dbReference type="Proteomes" id="UP000789920">
    <property type="component" value="Unassembled WGS sequence"/>
</dbReference>
<dbReference type="EMBL" id="CAJVQC010055912">
    <property type="protein sequence ID" value="CAG8795863.1"/>
    <property type="molecule type" value="Genomic_DNA"/>
</dbReference>
<gene>
    <name evidence="1" type="ORF">RPERSI_LOCUS20046</name>
</gene>
<reference evidence="1" key="1">
    <citation type="submission" date="2021-06" db="EMBL/GenBank/DDBJ databases">
        <authorList>
            <person name="Kallberg Y."/>
            <person name="Tangrot J."/>
            <person name="Rosling A."/>
        </authorList>
    </citation>
    <scope>NUCLEOTIDE SEQUENCE</scope>
    <source>
        <strain evidence="1">MA461A</strain>
    </source>
</reference>
<feature type="non-terminal residue" evidence="1">
    <location>
        <position position="1"/>
    </location>
</feature>
<protein>
    <submittedName>
        <fullName evidence="1">2230_t:CDS:1</fullName>
    </submittedName>
</protein>
<comment type="caution">
    <text evidence="1">The sequence shown here is derived from an EMBL/GenBank/DDBJ whole genome shotgun (WGS) entry which is preliminary data.</text>
</comment>
<accession>A0ACA9RJV6</accession>
<evidence type="ECO:0000313" key="1">
    <source>
        <dbReference type="EMBL" id="CAG8795863.1"/>
    </source>
</evidence>
<organism evidence="1 2">
    <name type="scientific">Racocetra persica</name>
    <dbReference type="NCBI Taxonomy" id="160502"/>
    <lineage>
        <taxon>Eukaryota</taxon>
        <taxon>Fungi</taxon>
        <taxon>Fungi incertae sedis</taxon>
        <taxon>Mucoromycota</taxon>
        <taxon>Glomeromycotina</taxon>
        <taxon>Glomeromycetes</taxon>
        <taxon>Diversisporales</taxon>
        <taxon>Gigasporaceae</taxon>
        <taxon>Racocetra</taxon>
    </lineage>
</organism>
<sequence>LSNIQFELDLLRQENAKLLSENILLLAKEAGLMAKIMEFEQFAKEN</sequence>
<evidence type="ECO:0000313" key="2">
    <source>
        <dbReference type="Proteomes" id="UP000789920"/>
    </source>
</evidence>
<proteinExistence type="predicted"/>
<name>A0ACA9RJV6_9GLOM</name>
<keyword evidence="2" id="KW-1185">Reference proteome</keyword>
<feature type="non-terminal residue" evidence="1">
    <location>
        <position position="46"/>
    </location>
</feature>